<organism evidence="1 2">
    <name type="scientific">Trichinella pseudospiralis</name>
    <name type="common">Parasitic roundworm</name>
    <dbReference type="NCBI Taxonomy" id="6337"/>
    <lineage>
        <taxon>Eukaryota</taxon>
        <taxon>Metazoa</taxon>
        <taxon>Ecdysozoa</taxon>
        <taxon>Nematoda</taxon>
        <taxon>Enoplea</taxon>
        <taxon>Dorylaimia</taxon>
        <taxon>Trichinellida</taxon>
        <taxon>Trichinellidae</taxon>
        <taxon>Trichinella</taxon>
    </lineage>
</organism>
<name>A0A0V1EP80_TRIPS</name>
<comment type="caution">
    <text evidence="1">The sequence shown here is derived from an EMBL/GenBank/DDBJ whole genome shotgun (WGS) entry which is preliminary data.</text>
</comment>
<evidence type="ECO:0000313" key="2">
    <source>
        <dbReference type="Proteomes" id="UP000054632"/>
    </source>
</evidence>
<gene>
    <name evidence="1" type="ORF">T4A_1961</name>
</gene>
<dbReference type="Proteomes" id="UP000054632">
    <property type="component" value="Unassembled WGS sequence"/>
</dbReference>
<evidence type="ECO:0000313" key="1">
    <source>
        <dbReference type="EMBL" id="KRY75578.1"/>
    </source>
</evidence>
<sequence>MKSCQIYSKRCLWVDSFREDIIDHYRINILRLLILIKAMLEQKFMLTETAYSFFQNKPTARLTICHKTVHCPVQQNSIMRNFA</sequence>
<accession>A0A0V1EP80</accession>
<dbReference type="EMBL" id="JYDR01000017">
    <property type="protein sequence ID" value="KRY75578.1"/>
    <property type="molecule type" value="Genomic_DNA"/>
</dbReference>
<proteinExistence type="predicted"/>
<protein>
    <submittedName>
        <fullName evidence="1">Uncharacterized protein</fullName>
    </submittedName>
</protein>
<dbReference type="AlphaFoldDB" id="A0A0V1EP80"/>
<reference evidence="1 2" key="1">
    <citation type="submission" date="2015-01" db="EMBL/GenBank/DDBJ databases">
        <title>Evolution of Trichinella species and genotypes.</title>
        <authorList>
            <person name="Korhonen P.K."/>
            <person name="Edoardo P."/>
            <person name="Giuseppe L.R."/>
            <person name="Gasser R.B."/>
        </authorList>
    </citation>
    <scope>NUCLEOTIDE SEQUENCE [LARGE SCALE GENOMIC DNA]</scope>
    <source>
        <strain evidence="1">ISS13</strain>
    </source>
</reference>